<sequence length="103" mass="12038">MNKIYLLFVLLCLSCNVRKSLLKTWQGQTKQSLILAEGPPSWKAPDENGGEIYIYEANTKREESRTTDGKTSTRWVLYRSKKMYFINPSNQIYNVLFKIEPLE</sequence>
<dbReference type="AlphaFoldDB" id="A0A1I1J1G2"/>
<keyword evidence="2" id="KW-1185">Reference proteome</keyword>
<evidence type="ECO:0000313" key="2">
    <source>
        <dbReference type="Proteomes" id="UP000199514"/>
    </source>
</evidence>
<gene>
    <name evidence="1" type="ORF">SAMN05421780_105168</name>
</gene>
<protein>
    <submittedName>
        <fullName evidence="1">Uncharacterized protein</fullName>
    </submittedName>
</protein>
<dbReference type="EMBL" id="FOLE01000005">
    <property type="protein sequence ID" value="SFC42344.1"/>
    <property type="molecule type" value="Genomic_DNA"/>
</dbReference>
<dbReference type="Proteomes" id="UP000199514">
    <property type="component" value="Unassembled WGS sequence"/>
</dbReference>
<organism evidence="1 2">
    <name type="scientific">Flexibacter flexilis DSM 6793</name>
    <dbReference type="NCBI Taxonomy" id="927664"/>
    <lineage>
        <taxon>Bacteria</taxon>
        <taxon>Pseudomonadati</taxon>
        <taxon>Bacteroidota</taxon>
        <taxon>Cytophagia</taxon>
        <taxon>Cytophagales</taxon>
        <taxon>Flexibacteraceae</taxon>
        <taxon>Flexibacter</taxon>
    </lineage>
</organism>
<dbReference type="RefSeq" id="WP_143083940.1">
    <property type="nucleotide sequence ID" value="NZ_FOLE01000005.1"/>
</dbReference>
<dbReference type="STRING" id="927664.SAMN05421780_105168"/>
<proteinExistence type="predicted"/>
<name>A0A1I1J1G2_9BACT</name>
<evidence type="ECO:0000313" key="1">
    <source>
        <dbReference type="EMBL" id="SFC42344.1"/>
    </source>
</evidence>
<reference evidence="1 2" key="1">
    <citation type="submission" date="2016-10" db="EMBL/GenBank/DDBJ databases">
        <authorList>
            <person name="de Groot N.N."/>
        </authorList>
    </citation>
    <scope>NUCLEOTIDE SEQUENCE [LARGE SCALE GENOMIC DNA]</scope>
    <source>
        <strain evidence="1 2">DSM 6793</strain>
    </source>
</reference>
<accession>A0A1I1J1G2</accession>